<comment type="subcellular location">
    <subcellularLocation>
        <location evidence="1">Nucleus</location>
        <location evidence="1">Nucleolus</location>
    </subcellularLocation>
</comment>
<dbReference type="GO" id="GO:0005730">
    <property type="term" value="C:nucleolus"/>
    <property type="evidence" value="ECO:0007669"/>
    <property type="project" value="UniProtKB-SubCell"/>
</dbReference>
<keyword evidence="4" id="KW-0507">mRNA processing</keyword>
<dbReference type="InterPro" id="IPR001452">
    <property type="entry name" value="SH3_domain"/>
</dbReference>
<evidence type="ECO:0000313" key="15">
    <source>
        <dbReference type="Proteomes" id="UP000835052"/>
    </source>
</evidence>
<dbReference type="InterPro" id="IPR036028">
    <property type="entry name" value="SH3-like_dom_sf"/>
</dbReference>
<evidence type="ECO:0000313" key="14">
    <source>
        <dbReference type="EMBL" id="CAD6192536.1"/>
    </source>
</evidence>
<dbReference type="GO" id="GO:0005681">
    <property type="term" value="C:spliceosomal complex"/>
    <property type="evidence" value="ECO:0007669"/>
    <property type="project" value="UniProtKB-KW"/>
</dbReference>
<dbReference type="Proteomes" id="UP000835052">
    <property type="component" value="Unassembled WGS sequence"/>
</dbReference>
<evidence type="ECO:0000259" key="13">
    <source>
        <dbReference type="PROSITE" id="PS50002"/>
    </source>
</evidence>
<feature type="compositionally biased region" description="Polar residues" evidence="12">
    <location>
        <begin position="791"/>
        <end position="820"/>
    </location>
</feature>
<reference evidence="14" key="1">
    <citation type="submission" date="2020-10" db="EMBL/GenBank/DDBJ databases">
        <authorList>
            <person name="Kikuchi T."/>
        </authorList>
    </citation>
    <scope>NUCLEOTIDE SEQUENCE</scope>
    <source>
        <strain evidence="14">NKZ352</strain>
    </source>
</reference>
<dbReference type="Pfam" id="PF01248">
    <property type="entry name" value="Ribosomal_L7Ae"/>
    <property type="match status" value="1"/>
</dbReference>
<evidence type="ECO:0000256" key="4">
    <source>
        <dbReference type="ARBA" id="ARBA00022664"/>
    </source>
</evidence>
<keyword evidence="8" id="KW-0539">Nucleus</keyword>
<dbReference type="PRINTS" id="PR00881">
    <property type="entry name" value="L7ARS6FAMILY"/>
</dbReference>
<evidence type="ECO:0000256" key="10">
    <source>
        <dbReference type="ARBA" id="ARBA00055156"/>
    </source>
</evidence>
<evidence type="ECO:0000256" key="12">
    <source>
        <dbReference type="SAM" id="MobiDB-lite"/>
    </source>
</evidence>
<dbReference type="InterPro" id="IPR004038">
    <property type="entry name" value="Ribosomal_eL8/eL30/eS12/Gad45"/>
</dbReference>
<dbReference type="PRINTS" id="PR00883">
    <property type="entry name" value="NUCLEARHMG"/>
</dbReference>
<dbReference type="GO" id="GO:0003723">
    <property type="term" value="F:RNA binding"/>
    <property type="evidence" value="ECO:0007669"/>
    <property type="project" value="UniProtKB-KW"/>
</dbReference>
<dbReference type="SUPFAM" id="SSF55315">
    <property type="entry name" value="L30e-like"/>
    <property type="match status" value="1"/>
</dbReference>
<evidence type="ECO:0000256" key="3">
    <source>
        <dbReference type="ARBA" id="ARBA00022443"/>
    </source>
</evidence>
<keyword evidence="15" id="KW-1185">Reference proteome</keyword>
<comment type="function">
    <text evidence="10">Binds to the 5'-stem-loop of U4 snRNA and may play a role in the late stage of spliceosome assembly. The protein undergoes a conformational change upon RNA-binding.</text>
</comment>
<dbReference type="InterPro" id="IPR018492">
    <property type="entry name" value="Ribosomal_eL8/Nhp2"/>
</dbReference>
<dbReference type="InterPro" id="IPR001466">
    <property type="entry name" value="Beta-lactam-related"/>
</dbReference>
<name>A0A8S1H7Z0_9PELO</name>
<dbReference type="SUPFAM" id="SSF50044">
    <property type="entry name" value="SH3-domain"/>
    <property type="match status" value="1"/>
</dbReference>
<feature type="domain" description="SH3" evidence="13">
    <location>
        <begin position="719"/>
        <end position="782"/>
    </location>
</feature>
<dbReference type="Gene3D" id="2.30.30.40">
    <property type="entry name" value="SH3 Domains"/>
    <property type="match status" value="1"/>
</dbReference>
<feature type="region of interest" description="Disordered" evidence="12">
    <location>
        <begin position="624"/>
        <end position="694"/>
    </location>
</feature>
<dbReference type="InterPro" id="IPR052907">
    <property type="entry name" value="Beta-lactamase/esterase"/>
</dbReference>
<feature type="region of interest" description="Disordered" evidence="12">
    <location>
        <begin position="791"/>
        <end position="829"/>
    </location>
</feature>
<dbReference type="Pfam" id="PF00144">
    <property type="entry name" value="Beta-lactamase"/>
    <property type="match status" value="1"/>
</dbReference>
<dbReference type="FunFam" id="3.30.1330.30:FF:000002">
    <property type="entry name" value="NHP2-like protein 1 homolog"/>
    <property type="match status" value="1"/>
</dbReference>
<keyword evidence="5" id="KW-0747">Spliceosome</keyword>
<dbReference type="PROSITE" id="PS50002">
    <property type="entry name" value="SH3"/>
    <property type="match status" value="1"/>
</dbReference>
<evidence type="ECO:0000256" key="6">
    <source>
        <dbReference type="ARBA" id="ARBA00022884"/>
    </source>
</evidence>
<dbReference type="InterPro" id="IPR029064">
    <property type="entry name" value="Ribosomal_eL30-like_sf"/>
</dbReference>
<evidence type="ECO:0000256" key="1">
    <source>
        <dbReference type="ARBA" id="ARBA00004604"/>
    </source>
</evidence>
<keyword evidence="7" id="KW-0508">mRNA splicing</keyword>
<dbReference type="PANTHER" id="PTHR43319:SF2">
    <property type="entry name" value="BETA-LACTAMASE-RELATED DOMAIN-CONTAINING PROTEIN"/>
    <property type="match status" value="1"/>
</dbReference>
<evidence type="ECO:0000256" key="8">
    <source>
        <dbReference type="ARBA" id="ARBA00023242"/>
    </source>
</evidence>
<keyword evidence="6" id="KW-0694">RNA-binding</keyword>
<gene>
    <name evidence="14" type="ORF">CAUJ_LOCUS8455</name>
</gene>
<dbReference type="EMBL" id="CAJGYM010000028">
    <property type="protein sequence ID" value="CAD6192536.1"/>
    <property type="molecule type" value="Genomic_DNA"/>
</dbReference>
<dbReference type="InterPro" id="IPR002415">
    <property type="entry name" value="H/ACA_rnp_Nhp2-like"/>
</dbReference>
<dbReference type="GO" id="GO:0008380">
    <property type="term" value="P:RNA splicing"/>
    <property type="evidence" value="ECO:0007669"/>
    <property type="project" value="UniProtKB-KW"/>
</dbReference>
<dbReference type="CDD" id="cd21104">
    <property type="entry name" value="SNU13"/>
    <property type="match status" value="1"/>
</dbReference>
<evidence type="ECO:0000256" key="7">
    <source>
        <dbReference type="ARBA" id="ARBA00023187"/>
    </source>
</evidence>
<evidence type="ECO:0000256" key="11">
    <source>
        <dbReference type="PROSITE-ProRule" id="PRU00192"/>
    </source>
</evidence>
<dbReference type="Pfam" id="PF00018">
    <property type="entry name" value="SH3_1"/>
    <property type="match status" value="1"/>
</dbReference>
<dbReference type="InterPro" id="IPR004037">
    <property type="entry name" value="Ribosomal_eL8-like_CS"/>
</dbReference>
<protein>
    <recommendedName>
        <fullName evidence="13">SH3 domain-containing protein</fullName>
    </recommendedName>
</protein>
<dbReference type="OrthoDB" id="5946976at2759"/>
<organism evidence="14 15">
    <name type="scientific">Caenorhabditis auriculariae</name>
    <dbReference type="NCBI Taxonomy" id="2777116"/>
    <lineage>
        <taxon>Eukaryota</taxon>
        <taxon>Metazoa</taxon>
        <taxon>Ecdysozoa</taxon>
        <taxon>Nematoda</taxon>
        <taxon>Chromadorea</taxon>
        <taxon>Rhabditida</taxon>
        <taxon>Rhabditina</taxon>
        <taxon>Rhabditomorpha</taxon>
        <taxon>Rhabditoidea</taxon>
        <taxon>Rhabditidae</taxon>
        <taxon>Peloderinae</taxon>
        <taxon>Caenorhabditis</taxon>
    </lineage>
</organism>
<dbReference type="AlphaFoldDB" id="A0A8S1H7Z0"/>
<keyword evidence="9" id="KW-0687">Ribonucleoprotein</keyword>
<comment type="similarity">
    <text evidence="2">Belongs to the eukaryotic ribosomal protein eL8 family.</text>
</comment>
<accession>A0A8S1H7Z0</accession>
<evidence type="ECO:0000256" key="9">
    <source>
        <dbReference type="ARBA" id="ARBA00023274"/>
    </source>
</evidence>
<dbReference type="GO" id="GO:0006397">
    <property type="term" value="P:mRNA processing"/>
    <property type="evidence" value="ECO:0007669"/>
    <property type="project" value="UniProtKB-KW"/>
</dbReference>
<dbReference type="SMART" id="SM00326">
    <property type="entry name" value="SH3"/>
    <property type="match status" value="1"/>
</dbReference>
<evidence type="ECO:0000256" key="2">
    <source>
        <dbReference type="ARBA" id="ARBA00007337"/>
    </source>
</evidence>
<dbReference type="Gene3D" id="3.40.710.10">
    <property type="entry name" value="DD-peptidase/beta-lactamase superfamily"/>
    <property type="match status" value="1"/>
</dbReference>
<dbReference type="PROSITE" id="PS01082">
    <property type="entry name" value="RIBOSOMAL_L7AE"/>
    <property type="match status" value="1"/>
</dbReference>
<comment type="caution">
    <text evidence="14">The sequence shown here is derived from an EMBL/GenBank/DDBJ whole genome shotgun (WGS) entry which is preliminary data.</text>
</comment>
<dbReference type="InterPro" id="IPR012338">
    <property type="entry name" value="Beta-lactam/transpept-like"/>
</dbReference>
<proteinExistence type="inferred from homology"/>
<keyword evidence="3 11" id="KW-0728">SH3 domain</keyword>
<sequence>MADDGVNPKAYPLADTGLSQKLMDLVQQAMNYKQLKKGANEATKTLNRGIAEVIVMAADAEPLEILLHLPLLCEDKNVPYVFVRSKAALGRACGVTRPVIAASITQNEGSQLKTCIRQMGAWTKSGVVFLFVVLAYNYVCDQLYTKHEIHISGHVESMFQNVRTAFLNNFDDGWEGEGAAFAVFIDGRKVVDLWGGYADKQAARKWSENTITVTFSTTKAVAALSIAVLVERGRLRYEDPVAKYWPGFGSHGRENVTVQMALSHMSGMAYLDTPITEEIAADHEKIRKIFEEEPPKWIPGTKTGYHAYTYGWIVDQLVRHADEKKRGIGQFFREEIAKKHDIDFHIGLPRSEQFRVARISTPSTSQRLSEMWNDFRVTRYLANVFKLITDTPLSRSVNNPSWLQAVQKCTVNNPDYHRMEQAGALGIGNARSLATLFDLFQRGKIVGPNVVEKLAQFYTNETDFIFEDTVAKGHGFLYLPIDRAGANYGFGHTGHGCQQVITDLSNRVTIAYVTNGLKTGLYDLCRTYRRLQSAVYDVLKLEKEEPLSRKQANLRGSFIRRCHDLQKQIEEHRKKVEGIRTNDDSSIYKKRSILEKIEGLQERLIEIAPERDRPSTSAVAEPLVYQSNPETTKEDSAKDNISIQRRPSIMYEGDSESSDEEPSKMNQIAEEEEEEVKEETSKPETPIESPEVVPKQRSIFSVGETSLKPDPDRKIENEVTGNDFVAIADFTPESADVTTDLPIRQGENLTILETRPDGWWTARNAAGETGLVPKTFLRHLRRDIFGGPTNIDNSFVDQSEAQTSQQRTHDNYSGIQTSEIPSLPATRNRPAQTKVKCLGDALRCDPHLTYACHLAPRLSHSNLGFHDLYWNHSTDLLRKRNVRVSRLLRIVRLEGMPQEGAVACLVRVALLDESRTRGRQIVSNVHTVKAIPKGATWQFISRTDNTGTSVEFSDFFLRSNYVQNQVVLLMEASQVFRNDDRVEEKSLGVLRIPLINEKSEPRIVNKSYVEFLSTENIFDPNRGKGSLTTRQIVFKVMEVPKEKVHSVDTMPDVFIFNSMFLRLFYFYRRRAGTMLIRDRKNLLSSEMVSDPLLAVFPAVCDEPDVLDVLRELWQSKYKQFKNKSEVEQAKEFFQVFLHTAFCIHGTACMPSYDVTDELSLAGRRKVLSNCVKMYKQQQTPEFLLTQKARPINIYDYSLDLLASHAID</sequence>
<dbReference type="PANTHER" id="PTHR43319">
    <property type="entry name" value="BETA-LACTAMASE-RELATED"/>
    <property type="match status" value="1"/>
</dbReference>
<dbReference type="SUPFAM" id="SSF56601">
    <property type="entry name" value="beta-lactamase/transpeptidase-like"/>
    <property type="match status" value="1"/>
</dbReference>
<dbReference type="GO" id="GO:0042254">
    <property type="term" value="P:ribosome biogenesis"/>
    <property type="evidence" value="ECO:0007669"/>
    <property type="project" value="InterPro"/>
</dbReference>
<dbReference type="Gene3D" id="3.30.1330.30">
    <property type="match status" value="1"/>
</dbReference>
<evidence type="ECO:0000256" key="5">
    <source>
        <dbReference type="ARBA" id="ARBA00022728"/>
    </source>
</evidence>